<feature type="compositionally biased region" description="Polar residues" evidence="1">
    <location>
        <begin position="41"/>
        <end position="50"/>
    </location>
</feature>
<dbReference type="OrthoDB" id="10592023at2759"/>
<dbReference type="InParanoid" id="A0A136IKG9"/>
<dbReference type="AlphaFoldDB" id="A0A136IKG9"/>
<organism evidence="2 3">
    <name type="scientific">Microdochium bolleyi</name>
    <dbReference type="NCBI Taxonomy" id="196109"/>
    <lineage>
        <taxon>Eukaryota</taxon>
        <taxon>Fungi</taxon>
        <taxon>Dikarya</taxon>
        <taxon>Ascomycota</taxon>
        <taxon>Pezizomycotina</taxon>
        <taxon>Sordariomycetes</taxon>
        <taxon>Xylariomycetidae</taxon>
        <taxon>Xylariales</taxon>
        <taxon>Microdochiaceae</taxon>
        <taxon>Microdochium</taxon>
    </lineage>
</organism>
<protein>
    <submittedName>
        <fullName evidence="2">Uncharacterized protein</fullName>
    </submittedName>
</protein>
<feature type="compositionally biased region" description="Low complexity" evidence="1">
    <location>
        <begin position="106"/>
        <end position="119"/>
    </location>
</feature>
<sequence>MNKALPRTRNYRRRDVVAAVAVITTPSHTIALCRPLRPTSHLPQQRQLRQSTASSDLATADTAATATAAAITGSPSPSPRQLPPGPTYNIYYIHNNYHGHDDDHSAPAASSPAAHSPPSTGQYQTAIASLGSRPRTRLASLPYHRDLNSTSHYLPARPRPRHLRAAPHTGYTARAQLDAAKMSSSAPTLRFRPEIAALLGQQTFRVSARNRGFIRISSTSRLHQFVMQILYEDYFDIDQQIARDLRARAGNLPVQDRQLSVGVNAFILAGFSDEAALREYLWDPAPNRSNAVGEPAFPRLELMFVAHGAKVNAAPCRLYTTSPASDEVKFFDACLAWRGASGEKCMNCAWKMSRGPACNAQEDSIIV</sequence>
<dbReference type="EMBL" id="KQ964288">
    <property type="protein sequence ID" value="KXJ85268.1"/>
    <property type="molecule type" value="Genomic_DNA"/>
</dbReference>
<feature type="compositionally biased region" description="Low complexity" evidence="1">
    <location>
        <begin position="51"/>
        <end position="61"/>
    </location>
</feature>
<reference evidence="3" key="1">
    <citation type="submission" date="2016-02" db="EMBL/GenBank/DDBJ databases">
        <title>Draft genome sequence of Microdochium bolleyi, a fungal endophyte of beachgrass.</title>
        <authorList>
            <consortium name="DOE Joint Genome Institute"/>
            <person name="David A.S."/>
            <person name="May G."/>
            <person name="Haridas S."/>
            <person name="Lim J."/>
            <person name="Wang M."/>
            <person name="Labutti K."/>
            <person name="Lipzen A."/>
            <person name="Barry K."/>
            <person name="Grigoriev I.V."/>
        </authorList>
    </citation>
    <scope>NUCLEOTIDE SEQUENCE [LARGE SCALE GENOMIC DNA]</scope>
    <source>
        <strain evidence="3">J235TASD1</strain>
    </source>
</reference>
<evidence type="ECO:0000313" key="2">
    <source>
        <dbReference type="EMBL" id="KXJ85268.1"/>
    </source>
</evidence>
<evidence type="ECO:0000256" key="1">
    <source>
        <dbReference type="SAM" id="MobiDB-lite"/>
    </source>
</evidence>
<gene>
    <name evidence="2" type="ORF">Micbo1qcDRAFT_180974</name>
</gene>
<keyword evidence="3" id="KW-1185">Reference proteome</keyword>
<accession>A0A136IKG9</accession>
<dbReference type="Proteomes" id="UP000070501">
    <property type="component" value="Unassembled WGS sequence"/>
</dbReference>
<proteinExistence type="predicted"/>
<name>A0A136IKG9_9PEZI</name>
<feature type="region of interest" description="Disordered" evidence="1">
    <location>
        <begin position="35"/>
        <end position="61"/>
    </location>
</feature>
<evidence type="ECO:0000313" key="3">
    <source>
        <dbReference type="Proteomes" id="UP000070501"/>
    </source>
</evidence>
<feature type="region of interest" description="Disordered" evidence="1">
    <location>
        <begin position="93"/>
        <end position="123"/>
    </location>
</feature>